<dbReference type="Pfam" id="PF07716">
    <property type="entry name" value="bZIP_2"/>
    <property type="match status" value="1"/>
</dbReference>
<dbReference type="CDD" id="cd12193">
    <property type="entry name" value="bZIP_GCN4"/>
    <property type="match status" value="1"/>
</dbReference>
<feature type="region of interest" description="Disordered" evidence="2">
    <location>
        <begin position="1"/>
        <end position="86"/>
    </location>
</feature>
<organism evidence="4 5">
    <name type="scientific">Mycena indigotica</name>
    <dbReference type="NCBI Taxonomy" id="2126181"/>
    <lineage>
        <taxon>Eukaryota</taxon>
        <taxon>Fungi</taxon>
        <taxon>Dikarya</taxon>
        <taxon>Basidiomycota</taxon>
        <taxon>Agaricomycotina</taxon>
        <taxon>Agaricomycetes</taxon>
        <taxon>Agaricomycetidae</taxon>
        <taxon>Agaricales</taxon>
        <taxon>Marasmiineae</taxon>
        <taxon>Mycenaceae</taxon>
        <taxon>Mycena</taxon>
    </lineage>
</organism>
<reference evidence="4" key="1">
    <citation type="submission" date="2020-05" db="EMBL/GenBank/DDBJ databases">
        <title>Mycena genomes resolve the evolution of fungal bioluminescence.</title>
        <authorList>
            <person name="Tsai I.J."/>
        </authorList>
    </citation>
    <scope>NUCLEOTIDE SEQUENCE</scope>
    <source>
        <strain evidence="4">171206Taipei</strain>
    </source>
</reference>
<feature type="coiled-coil region" evidence="1">
    <location>
        <begin position="386"/>
        <end position="413"/>
    </location>
</feature>
<feature type="region of interest" description="Disordered" evidence="2">
    <location>
        <begin position="268"/>
        <end position="305"/>
    </location>
</feature>
<feature type="compositionally biased region" description="Polar residues" evidence="2">
    <location>
        <begin position="67"/>
        <end position="78"/>
    </location>
</feature>
<evidence type="ECO:0000256" key="1">
    <source>
        <dbReference type="SAM" id="Coils"/>
    </source>
</evidence>
<dbReference type="GO" id="GO:0003700">
    <property type="term" value="F:DNA-binding transcription factor activity"/>
    <property type="evidence" value="ECO:0007669"/>
    <property type="project" value="InterPro"/>
</dbReference>
<comment type="caution">
    <text evidence="4">The sequence shown here is derived from an EMBL/GenBank/DDBJ whole genome shotgun (WGS) entry which is preliminary data.</text>
</comment>
<dbReference type="EMBL" id="JACAZF010000007">
    <property type="protein sequence ID" value="KAF7298737.1"/>
    <property type="molecule type" value="Genomic_DNA"/>
</dbReference>
<dbReference type="RefSeq" id="XP_037218125.1">
    <property type="nucleotide sequence ID" value="XM_037364883.1"/>
</dbReference>
<evidence type="ECO:0000256" key="2">
    <source>
        <dbReference type="SAM" id="MobiDB-lite"/>
    </source>
</evidence>
<feature type="domain" description="BZIP" evidence="3">
    <location>
        <begin position="370"/>
        <end position="406"/>
    </location>
</feature>
<evidence type="ECO:0000313" key="5">
    <source>
        <dbReference type="Proteomes" id="UP000636479"/>
    </source>
</evidence>
<feature type="compositionally biased region" description="Polar residues" evidence="2">
    <location>
        <begin position="24"/>
        <end position="53"/>
    </location>
</feature>
<accession>A0A8H6SI25</accession>
<protein>
    <submittedName>
        <fullName evidence="4">BZIP domain-containing protein</fullName>
    </submittedName>
</protein>
<gene>
    <name evidence="4" type="ORF">MIND_00821200</name>
</gene>
<name>A0A8H6SI25_9AGAR</name>
<keyword evidence="5" id="KW-1185">Reference proteome</keyword>
<dbReference type="InterPro" id="IPR004827">
    <property type="entry name" value="bZIP"/>
</dbReference>
<proteinExistence type="predicted"/>
<keyword evidence="1" id="KW-0175">Coiled coil</keyword>
<feature type="region of interest" description="Disordered" evidence="2">
    <location>
        <begin position="322"/>
        <end position="366"/>
    </location>
</feature>
<sequence length="434" mass="47392">MLSSAAGDDNEQFEQPLTIHGRTTEPTSTHPNNTISFPKDTSASSKSQDNPSSAGFRPPSPAPRFNGFSQNAAMNTKSLPPAPPRTTMPDFNTICNNYLAMLHTSPEQQQQALQAVAELAGTSPLSSSQGFTSDISTLASPEYQSLGNYFPHSYESQPLFGDDPMNADMSTDMDYLTSPQLDELATSPMDTPYSAFMPTPSLDMVGEFEEPAILTEMENELADQLLSWPEDGGDAVPTTDKLPTPPPTLPLDQMYTLSPSEPTIDLFNSPLPPLTPTPSASPSIPASPPRRRPRTIANATGTRKNMTTQAMIPYDAPTQTRTYKTVSATSRKAVPAGFLRSKKRNRSTAFGDDDHDDGRPASPTPSEVELIEHKRRQNTLAARKSRKLKLETQKRLEQTVADLEDQVLTWKTRACAARDLLNANGVPFQFDEAD</sequence>
<dbReference type="GeneID" id="59347399"/>
<dbReference type="Proteomes" id="UP000636479">
    <property type="component" value="Unassembled WGS sequence"/>
</dbReference>
<dbReference type="Gene3D" id="3.30.160.60">
    <property type="entry name" value="Classic Zinc Finger"/>
    <property type="match status" value="1"/>
</dbReference>
<dbReference type="InterPro" id="IPR046347">
    <property type="entry name" value="bZIP_sf"/>
</dbReference>
<evidence type="ECO:0000259" key="3">
    <source>
        <dbReference type="Pfam" id="PF07716"/>
    </source>
</evidence>
<dbReference type="SUPFAM" id="SSF57959">
    <property type="entry name" value="Leucine zipper domain"/>
    <property type="match status" value="1"/>
</dbReference>
<evidence type="ECO:0000313" key="4">
    <source>
        <dbReference type="EMBL" id="KAF7298737.1"/>
    </source>
</evidence>
<dbReference type="AlphaFoldDB" id="A0A8H6SI25"/>
<dbReference type="OrthoDB" id="2257100at2759"/>